<dbReference type="EnsemblPlants" id="MELO3C031121.2.1">
    <property type="protein sequence ID" value="MELO3C031121.2.1"/>
    <property type="gene ID" value="MELO3C031121.2"/>
</dbReference>
<evidence type="ECO:0000313" key="1">
    <source>
        <dbReference type="EnsemblPlants" id="MELO3C031121.2.1"/>
    </source>
</evidence>
<reference evidence="1" key="1">
    <citation type="submission" date="2023-03" db="UniProtKB">
        <authorList>
            <consortium name="EnsemblPlants"/>
        </authorList>
    </citation>
    <scope>IDENTIFICATION</scope>
</reference>
<protein>
    <submittedName>
        <fullName evidence="1">Uncharacterized protein</fullName>
    </submittedName>
</protein>
<proteinExistence type="predicted"/>
<accession>A0A9I9EB31</accession>
<name>A0A9I9EB31_CUCME</name>
<dbReference type="AlphaFoldDB" id="A0A9I9EB31"/>
<sequence length="31" mass="3613">MFVLLIVGKVYNHFRLSVMPLMKACMKSKLN</sequence>
<dbReference type="Gramene" id="MELO3C031121.2.1">
    <property type="protein sequence ID" value="MELO3C031121.2.1"/>
    <property type="gene ID" value="MELO3C031121.2"/>
</dbReference>
<organism evidence="1">
    <name type="scientific">Cucumis melo</name>
    <name type="common">Muskmelon</name>
    <dbReference type="NCBI Taxonomy" id="3656"/>
    <lineage>
        <taxon>Eukaryota</taxon>
        <taxon>Viridiplantae</taxon>
        <taxon>Streptophyta</taxon>
        <taxon>Embryophyta</taxon>
        <taxon>Tracheophyta</taxon>
        <taxon>Spermatophyta</taxon>
        <taxon>Magnoliopsida</taxon>
        <taxon>eudicotyledons</taxon>
        <taxon>Gunneridae</taxon>
        <taxon>Pentapetalae</taxon>
        <taxon>rosids</taxon>
        <taxon>fabids</taxon>
        <taxon>Cucurbitales</taxon>
        <taxon>Cucurbitaceae</taxon>
        <taxon>Benincaseae</taxon>
        <taxon>Cucumis</taxon>
    </lineage>
</organism>